<evidence type="ECO:0000313" key="2">
    <source>
        <dbReference type="EMBL" id="RSD27797.1"/>
    </source>
</evidence>
<dbReference type="Proteomes" id="UP000279911">
    <property type="component" value="Unassembled WGS sequence"/>
</dbReference>
<feature type="domain" description="DUF7668" evidence="1">
    <location>
        <begin position="18"/>
        <end position="111"/>
    </location>
</feature>
<dbReference type="AlphaFoldDB" id="A0A427TTN1"/>
<dbReference type="InterPro" id="IPR056085">
    <property type="entry name" value="DUF7668"/>
</dbReference>
<dbReference type="Pfam" id="PF24705">
    <property type="entry name" value="DUF7668"/>
    <property type="match status" value="1"/>
</dbReference>
<gene>
    <name evidence="2" type="ORF">EJA10_08460</name>
</gene>
<evidence type="ECO:0000313" key="3">
    <source>
        <dbReference type="Proteomes" id="UP000279911"/>
    </source>
</evidence>
<name>A0A427TTN1_9BACI</name>
<accession>A0A427TTN1</accession>
<dbReference type="RefSeq" id="WP_125479575.1">
    <property type="nucleotide sequence ID" value="NZ_RSFW01000010.1"/>
</dbReference>
<evidence type="ECO:0000259" key="1">
    <source>
        <dbReference type="Pfam" id="PF24705"/>
    </source>
</evidence>
<protein>
    <recommendedName>
        <fullName evidence="1">DUF7668 domain-containing protein</fullName>
    </recommendedName>
</protein>
<dbReference type="OrthoDB" id="965084at2"/>
<sequence>METKYKIKLLLRETILDLVKGDFINIQEKLQNGLTINDLREELSLWGTLTVPPDAAYENVAFYKYNDGSGYSLEFELWIDNQSSDLTLSCEALLDENQKIVSFTIENLHVL</sequence>
<comment type="caution">
    <text evidence="2">The sequence shown here is derived from an EMBL/GenBank/DDBJ whole genome shotgun (WGS) entry which is preliminary data.</text>
</comment>
<reference evidence="3" key="1">
    <citation type="submission" date="2018-12" db="EMBL/GenBank/DDBJ databases">
        <title>Bacillus chawlae sp. nov., Bacillus glennii sp. nov., and Bacillus saganii sp. nov. Isolated from the Vehicle Assembly Building at Kennedy Space Center where the Viking Spacecraft were Assembled.</title>
        <authorList>
            <person name="Seuylemezian A."/>
            <person name="Vaishampayan P."/>
        </authorList>
    </citation>
    <scope>NUCLEOTIDE SEQUENCE [LARGE SCALE GENOMIC DNA]</scope>
    <source>
        <strain evidence="3">DSM 13966</strain>
    </source>
</reference>
<dbReference type="EMBL" id="RSFW01000010">
    <property type="protein sequence ID" value="RSD27797.1"/>
    <property type="molecule type" value="Genomic_DNA"/>
</dbReference>
<proteinExistence type="predicted"/>
<organism evidence="2 3">
    <name type="scientific">Mesobacillus subterraneus</name>
    <dbReference type="NCBI Taxonomy" id="285983"/>
    <lineage>
        <taxon>Bacteria</taxon>
        <taxon>Bacillati</taxon>
        <taxon>Bacillota</taxon>
        <taxon>Bacilli</taxon>
        <taxon>Bacillales</taxon>
        <taxon>Bacillaceae</taxon>
        <taxon>Mesobacillus</taxon>
    </lineage>
</organism>